<name>A0A2W7R1Z7_9BACT</name>
<evidence type="ECO:0000313" key="2">
    <source>
        <dbReference type="Proteomes" id="UP000249115"/>
    </source>
</evidence>
<organism evidence="1 2">
    <name type="scientific">Algoriphagus ratkowskyi</name>
    <dbReference type="NCBI Taxonomy" id="57028"/>
    <lineage>
        <taxon>Bacteria</taxon>
        <taxon>Pseudomonadati</taxon>
        <taxon>Bacteroidota</taxon>
        <taxon>Cytophagia</taxon>
        <taxon>Cytophagales</taxon>
        <taxon>Cyclobacteriaceae</taxon>
        <taxon>Algoriphagus</taxon>
    </lineage>
</organism>
<reference evidence="1 2" key="1">
    <citation type="submission" date="2018-06" db="EMBL/GenBank/DDBJ databases">
        <title>Genomic Encyclopedia of Archaeal and Bacterial Type Strains, Phase II (KMG-II): from individual species to whole genera.</title>
        <authorList>
            <person name="Goeker M."/>
        </authorList>
    </citation>
    <scope>NUCLEOTIDE SEQUENCE [LARGE SCALE GENOMIC DNA]</scope>
    <source>
        <strain evidence="1 2">DSM 22686</strain>
    </source>
</reference>
<sequence length="53" mass="6120">MNHAYFSSVARRVLIEGREEICLLYKDLIDLTRTVFGIAAVDRLYPLKPKNPI</sequence>
<accession>A0A2W7R1Z7</accession>
<protein>
    <submittedName>
        <fullName evidence="1">Uncharacterized protein</fullName>
    </submittedName>
</protein>
<proteinExistence type="predicted"/>
<dbReference type="EMBL" id="QKZU01000026">
    <property type="protein sequence ID" value="PZX49957.1"/>
    <property type="molecule type" value="Genomic_DNA"/>
</dbReference>
<comment type="caution">
    <text evidence="1">The sequence shown here is derived from an EMBL/GenBank/DDBJ whole genome shotgun (WGS) entry which is preliminary data.</text>
</comment>
<dbReference type="Proteomes" id="UP000249115">
    <property type="component" value="Unassembled WGS sequence"/>
</dbReference>
<gene>
    <name evidence="1" type="ORF">LV84_04147</name>
</gene>
<dbReference type="AlphaFoldDB" id="A0A2W7R1Z7"/>
<evidence type="ECO:0000313" key="1">
    <source>
        <dbReference type="EMBL" id="PZX49957.1"/>
    </source>
</evidence>